<proteinExistence type="predicted"/>
<gene>
    <name evidence="3" type="ORF">HD599_000863</name>
</gene>
<dbReference type="Proteomes" id="UP000536685">
    <property type="component" value="Unassembled WGS sequence"/>
</dbReference>
<dbReference type="AlphaFoldDB" id="A0A841AFI7"/>
<keyword evidence="3" id="KW-0808">Transferase</keyword>
<keyword evidence="2" id="KW-1133">Transmembrane helix</keyword>
<name>A0A841AFI7_9MICO</name>
<feature type="transmembrane region" description="Helical" evidence="2">
    <location>
        <begin position="32"/>
        <end position="51"/>
    </location>
</feature>
<keyword evidence="4" id="KW-1185">Reference proteome</keyword>
<dbReference type="GO" id="GO:0016740">
    <property type="term" value="F:transferase activity"/>
    <property type="evidence" value="ECO:0007669"/>
    <property type="project" value="UniProtKB-KW"/>
</dbReference>
<keyword evidence="2" id="KW-0472">Membrane</keyword>
<sequence length="165" mass="17825">MPRSRRWTDRRCTGRPRTDLASDESGSASLEFITTGLILLVPLVYLVLAMAQLQGGAMAVEGASRQAARVFVESPTAEEAVLRAERAVEFALADYGLDAADVEVTVECSPQSARCLTRRGYVTVTVASRVALPLVPTVLDLDDRASVAVHSSATQQVSRFWSADR</sequence>
<keyword evidence="2" id="KW-0812">Transmembrane</keyword>
<feature type="region of interest" description="Disordered" evidence="1">
    <location>
        <begin position="1"/>
        <end position="20"/>
    </location>
</feature>
<evidence type="ECO:0000313" key="4">
    <source>
        <dbReference type="Proteomes" id="UP000536685"/>
    </source>
</evidence>
<accession>A0A841AFI7</accession>
<dbReference type="EMBL" id="JACHMJ010000001">
    <property type="protein sequence ID" value="MBB5842540.1"/>
    <property type="molecule type" value="Genomic_DNA"/>
</dbReference>
<evidence type="ECO:0000256" key="2">
    <source>
        <dbReference type="SAM" id="Phobius"/>
    </source>
</evidence>
<comment type="caution">
    <text evidence="3">The sequence shown here is derived from an EMBL/GenBank/DDBJ whole genome shotgun (WGS) entry which is preliminary data.</text>
</comment>
<protein>
    <submittedName>
        <fullName evidence="3">Acetyl-CoA carboxylase carboxyltransferase component</fullName>
    </submittedName>
</protein>
<organism evidence="3 4">
    <name type="scientific">Conyzicola lurida</name>
    <dbReference type="NCBI Taxonomy" id="1172621"/>
    <lineage>
        <taxon>Bacteria</taxon>
        <taxon>Bacillati</taxon>
        <taxon>Actinomycetota</taxon>
        <taxon>Actinomycetes</taxon>
        <taxon>Micrococcales</taxon>
        <taxon>Microbacteriaceae</taxon>
        <taxon>Conyzicola</taxon>
    </lineage>
</organism>
<reference evidence="3 4" key="1">
    <citation type="submission" date="2020-08" db="EMBL/GenBank/DDBJ databases">
        <title>Sequencing the genomes of 1000 actinobacteria strains.</title>
        <authorList>
            <person name="Klenk H.-P."/>
        </authorList>
    </citation>
    <scope>NUCLEOTIDE SEQUENCE [LARGE SCALE GENOMIC DNA]</scope>
    <source>
        <strain evidence="3 4">DSM 105784</strain>
    </source>
</reference>
<dbReference type="RefSeq" id="WP_246376088.1">
    <property type="nucleotide sequence ID" value="NZ_JACHMJ010000001.1"/>
</dbReference>
<evidence type="ECO:0000256" key="1">
    <source>
        <dbReference type="SAM" id="MobiDB-lite"/>
    </source>
</evidence>
<evidence type="ECO:0000313" key="3">
    <source>
        <dbReference type="EMBL" id="MBB5842540.1"/>
    </source>
</evidence>